<dbReference type="OrthoDB" id="9807264at2"/>
<dbReference type="PANTHER" id="PTHR12469:SF2">
    <property type="entry name" value="SUCCINATE DEHYDROGENASE ASSEMBLY FACTOR 2, MITOCHONDRIAL"/>
    <property type="match status" value="1"/>
</dbReference>
<evidence type="ECO:0000256" key="1">
    <source>
        <dbReference type="ARBA" id="ARBA00008571"/>
    </source>
</evidence>
<dbReference type="SUPFAM" id="SSF109910">
    <property type="entry name" value="YgfY-like"/>
    <property type="match status" value="1"/>
</dbReference>
<accession>A0A2T1AJM9</accession>
<dbReference type="InterPro" id="IPR036714">
    <property type="entry name" value="SDH_sf"/>
</dbReference>
<evidence type="ECO:0000256" key="2">
    <source>
        <dbReference type="ARBA" id="ARBA00019418"/>
    </source>
</evidence>
<dbReference type="InterPro" id="IPR005631">
    <property type="entry name" value="SDH"/>
</dbReference>
<name>A0A2T1AJM9_TRISK</name>
<dbReference type="Proteomes" id="UP000237718">
    <property type="component" value="Unassembled WGS sequence"/>
</dbReference>
<comment type="similarity">
    <text evidence="1">Belongs to the SdhE FAD assembly factor family.</text>
</comment>
<sequence>MIEAEAGQETREVRIKRLSMRSMRRGIKEMDILLSGYAAANLAQMSDEGLTLYDRLLRENDQDLYQWVTGQVAAPEPFHALIDEISRTYEK</sequence>
<reference evidence="4 6" key="1">
    <citation type="submission" date="2018-03" db="EMBL/GenBank/DDBJ databases">
        <title>Genomic Encyclopedia of Archaeal and Bacterial Type Strains, Phase II (KMG-II): from individual species to whole genera.</title>
        <authorList>
            <person name="Goeker M."/>
        </authorList>
    </citation>
    <scope>NUCLEOTIDE SEQUENCE [LARGE SCALE GENOMIC DNA]</scope>
    <source>
        <strain evidence="4 6">DSM 25328</strain>
    </source>
</reference>
<dbReference type="EMBL" id="CP136704">
    <property type="protein sequence ID" value="WOI34627.1"/>
    <property type="molecule type" value="Genomic_DNA"/>
</dbReference>
<dbReference type="RefSeq" id="WP_106162804.1">
    <property type="nucleotide sequence ID" value="NZ_CP136704.1"/>
</dbReference>
<evidence type="ECO:0000313" key="5">
    <source>
        <dbReference type="EMBL" id="WOI34627.1"/>
    </source>
</evidence>
<dbReference type="PANTHER" id="PTHR12469">
    <property type="entry name" value="PROTEIN EMI5 HOMOLOG, MITOCHONDRIAL"/>
    <property type="match status" value="1"/>
</dbReference>
<reference evidence="5 7" key="2">
    <citation type="submission" date="2023-10" db="EMBL/GenBank/DDBJ databases">
        <title>Eight complete genome sequences of bacteria isolated from laboratory stock of Giant Kelp gametophytes.</title>
        <authorList>
            <person name="Tolentino B."/>
            <person name="Nuzhdin S."/>
        </authorList>
    </citation>
    <scope>NUCLEOTIDE SEQUENCE [LARGE SCALE GENOMIC DNA]</scope>
    <source>
        <strain evidence="5 7">LC.270.F.C4</strain>
    </source>
</reference>
<dbReference type="EMBL" id="PVUF01000003">
    <property type="protein sequence ID" value="PRZ48763.1"/>
    <property type="molecule type" value="Genomic_DNA"/>
</dbReference>
<dbReference type="Pfam" id="PF03937">
    <property type="entry name" value="Sdh5"/>
    <property type="match status" value="1"/>
</dbReference>
<dbReference type="AlphaFoldDB" id="A0A2T1AJM9"/>
<evidence type="ECO:0000313" key="6">
    <source>
        <dbReference type="Proteomes" id="UP000237718"/>
    </source>
</evidence>
<keyword evidence="7" id="KW-1185">Reference proteome</keyword>
<dbReference type="Proteomes" id="UP001302666">
    <property type="component" value="Chromosome"/>
</dbReference>
<dbReference type="GO" id="GO:0006099">
    <property type="term" value="P:tricarboxylic acid cycle"/>
    <property type="evidence" value="ECO:0007669"/>
    <property type="project" value="TreeGrafter"/>
</dbReference>
<evidence type="ECO:0000256" key="3">
    <source>
        <dbReference type="ARBA" id="ARBA00023186"/>
    </source>
</evidence>
<proteinExistence type="inferred from homology"/>
<evidence type="ECO:0000313" key="7">
    <source>
        <dbReference type="Proteomes" id="UP001302666"/>
    </source>
</evidence>
<keyword evidence="3" id="KW-0143">Chaperone</keyword>
<protein>
    <recommendedName>
        <fullName evidence="2">FAD assembly factor SdhE</fullName>
    </recommendedName>
</protein>
<gene>
    <name evidence="4" type="ORF">CLV89_10374</name>
    <name evidence="5" type="ORF">R1T40_07835</name>
</gene>
<organism evidence="4 6">
    <name type="scientific">Tritonibacter scottomollicae</name>
    <name type="common">Epibacterium scottomollicae</name>
    <dbReference type="NCBI Taxonomy" id="483013"/>
    <lineage>
        <taxon>Bacteria</taxon>
        <taxon>Pseudomonadati</taxon>
        <taxon>Pseudomonadota</taxon>
        <taxon>Alphaproteobacteria</taxon>
        <taxon>Rhodobacterales</taxon>
        <taxon>Paracoccaceae</taxon>
        <taxon>Tritonibacter</taxon>
    </lineage>
</organism>
<evidence type="ECO:0000313" key="4">
    <source>
        <dbReference type="EMBL" id="PRZ48763.1"/>
    </source>
</evidence>
<dbReference type="Gene3D" id="1.10.150.250">
    <property type="entry name" value="Flavinator of succinate dehydrogenase"/>
    <property type="match status" value="1"/>
</dbReference>